<name>A0A0M9X992_9ACTN</name>
<sequence>MSAETPVQSAGTFTRLRLRFRDWRGTRPFWAGLFTLLGGIPIAYFPYATLKLGHMSLAMATTAGAGSLIIGVLLVTLGLTMWFQSATRVFAGVATILLALVSLVVSNIGGFLIGFLLALVGGALALSWAPGEPPVEAEGERHGADAPTGEAAPDDTLHDPAVAPRFPAASLEKGEDGEADGARVTGGHRVG</sequence>
<dbReference type="Pfam" id="PF19609">
    <property type="entry name" value="DUF6114"/>
    <property type="match status" value="1"/>
</dbReference>
<evidence type="ECO:0000256" key="1">
    <source>
        <dbReference type="SAM" id="MobiDB-lite"/>
    </source>
</evidence>
<dbReference type="Proteomes" id="UP000037773">
    <property type="component" value="Unassembled WGS sequence"/>
</dbReference>
<protein>
    <submittedName>
        <fullName evidence="3">Membrane protein</fullName>
    </submittedName>
</protein>
<keyword evidence="2" id="KW-0472">Membrane</keyword>
<feature type="region of interest" description="Disordered" evidence="1">
    <location>
        <begin position="134"/>
        <end position="191"/>
    </location>
</feature>
<feature type="transmembrane region" description="Helical" evidence="2">
    <location>
        <begin position="57"/>
        <end position="83"/>
    </location>
</feature>
<keyword evidence="4" id="KW-1185">Reference proteome</keyword>
<organism evidence="3 4">
    <name type="scientific">Streptomyces caelestis</name>
    <dbReference type="NCBI Taxonomy" id="36816"/>
    <lineage>
        <taxon>Bacteria</taxon>
        <taxon>Bacillati</taxon>
        <taxon>Actinomycetota</taxon>
        <taxon>Actinomycetes</taxon>
        <taxon>Kitasatosporales</taxon>
        <taxon>Streptomycetaceae</taxon>
        <taxon>Streptomyces</taxon>
    </lineage>
</organism>
<keyword evidence="2" id="KW-1133">Transmembrane helix</keyword>
<dbReference type="OrthoDB" id="2374834at2"/>
<dbReference type="AlphaFoldDB" id="A0A0M9X992"/>
<dbReference type="EMBL" id="LGCN01000143">
    <property type="protein sequence ID" value="KOT39439.1"/>
    <property type="molecule type" value="Genomic_DNA"/>
</dbReference>
<comment type="caution">
    <text evidence="3">The sequence shown here is derived from an EMBL/GenBank/DDBJ whole genome shotgun (WGS) entry which is preliminary data.</text>
</comment>
<dbReference type="PATRIC" id="fig|36816.3.peg.3073"/>
<dbReference type="InterPro" id="IPR046096">
    <property type="entry name" value="DUF6114"/>
</dbReference>
<keyword evidence="2" id="KW-0812">Transmembrane</keyword>
<gene>
    <name evidence="3" type="ORF">ADK41_14225</name>
</gene>
<feature type="transmembrane region" description="Helical" evidence="2">
    <location>
        <begin position="29"/>
        <end position="50"/>
    </location>
</feature>
<reference evidence="3 4" key="1">
    <citation type="submission" date="2015-07" db="EMBL/GenBank/DDBJ databases">
        <authorList>
            <person name="Noorani M."/>
        </authorList>
    </citation>
    <scope>NUCLEOTIDE SEQUENCE [LARGE SCALE GENOMIC DNA]</scope>
    <source>
        <strain evidence="3 4">NRRL B-24567</strain>
    </source>
</reference>
<evidence type="ECO:0000313" key="3">
    <source>
        <dbReference type="EMBL" id="KOT39439.1"/>
    </source>
</evidence>
<accession>A0A0M9X992</accession>
<evidence type="ECO:0000256" key="2">
    <source>
        <dbReference type="SAM" id="Phobius"/>
    </source>
</evidence>
<evidence type="ECO:0000313" key="4">
    <source>
        <dbReference type="Proteomes" id="UP000037773"/>
    </source>
</evidence>
<proteinExistence type="predicted"/>
<feature type="transmembrane region" description="Helical" evidence="2">
    <location>
        <begin position="89"/>
        <end position="120"/>
    </location>
</feature>
<dbReference type="RefSeq" id="WP_030829009.1">
    <property type="nucleotide sequence ID" value="NZ_JBFBKA010000018.1"/>
</dbReference>